<evidence type="ECO:0000256" key="1">
    <source>
        <dbReference type="ARBA" id="ARBA00004651"/>
    </source>
</evidence>
<dbReference type="PANTHER" id="PTHR30193">
    <property type="entry name" value="ABC TRANSPORTER PERMEASE PROTEIN"/>
    <property type="match status" value="1"/>
</dbReference>
<dbReference type="InterPro" id="IPR035906">
    <property type="entry name" value="MetI-like_sf"/>
</dbReference>
<evidence type="ECO:0000256" key="2">
    <source>
        <dbReference type="ARBA" id="ARBA00022448"/>
    </source>
</evidence>
<keyword evidence="3" id="KW-1003">Cell membrane</keyword>
<keyword evidence="4 7" id="KW-0812">Transmembrane</keyword>
<evidence type="ECO:0000259" key="8">
    <source>
        <dbReference type="PROSITE" id="PS50928"/>
    </source>
</evidence>
<name>A0A1T4LQ30_TREPO</name>
<evidence type="ECO:0000256" key="7">
    <source>
        <dbReference type="RuleBase" id="RU363032"/>
    </source>
</evidence>
<feature type="transmembrane region" description="Helical" evidence="7">
    <location>
        <begin position="293"/>
        <end position="319"/>
    </location>
</feature>
<evidence type="ECO:0000313" key="9">
    <source>
        <dbReference type="EMBL" id="SJZ56839.1"/>
    </source>
</evidence>
<evidence type="ECO:0000256" key="3">
    <source>
        <dbReference type="ARBA" id="ARBA00022475"/>
    </source>
</evidence>
<dbReference type="Pfam" id="PF00528">
    <property type="entry name" value="BPD_transp_1"/>
    <property type="match status" value="1"/>
</dbReference>
<evidence type="ECO:0000256" key="4">
    <source>
        <dbReference type="ARBA" id="ARBA00022692"/>
    </source>
</evidence>
<dbReference type="GeneID" id="78316961"/>
<feature type="transmembrane region" description="Helical" evidence="7">
    <location>
        <begin position="331"/>
        <end position="353"/>
    </location>
</feature>
<dbReference type="CDD" id="cd06261">
    <property type="entry name" value="TM_PBP2"/>
    <property type="match status" value="1"/>
</dbReference>
<gene>
    <name evidence="9" type="ORF">SAMN02745149_01678</name>
</gene>
<dbReference type="OrthoDB" id="9786413at2"/>
<evidence type="ECO:0000313" key="10">
    <source>
        <dbReference type="Proteomes" id="UP000190423"/>
    </source>
</evidence>
<keyword evidence="5 7" id="KW-1133">Transmembrane helix</keyword>
<keyword evidence="6 7" id="KW-0472">Membrane</keyword>
<evidence type="ECO:0000256" key="5">
    <source>
        <dbReference type="ARBA" id="ARBA00022989"/>
    </source>
</evidence>
<proteinExistence type="inferred from homology"/>
<dbReference type="GO" id="GO:0005886">
    <property type="term" value="C:plasma membrane"/>
    <property type="evidence" value="ECO:0007669"/>
    <property type="project" value="UniProtKB-SubCell"/>
</dbReference>
<dbReference type="EMBL" id="FUWG01000012">
    <property type="protein sequence ID" value="SJZ56839.1"/>
    <property type="molecule type" value="Genomic_DNA"/>
</dbReference>
<protein>
    <submittedName>
        <fullName evidence="9">ABC-type sugar transport system, permease component</fullName>
    </submittedName>
</protein>
<dbReference type="RefSeq" id="WP_078933575.1">
    <property type="nucleotide sequence ID" value="NZ_FUWG01000012.1"/>
</dbReference>
<dbReference type="PANTHER" id="PTHR30193:SF37">
    <property type="entry name" value="INNER MEMBRANE ABC TRANSPORTER PERMEASE PROTEIN YCJO"/>
    <property type="match status" value="1"/>
</dbReference>
<dbReference type="InterPro" id="IPR000515">
    <property type="entry name" value="MetI-like"/>
</dbReference>
<comment type="subcellular location">
    <subcellularLocation>
        <location evidence="1 7">Cell membrane</location>
        <topology evidence="1 7">Multi-pass membrane protein</topology>
    </subcellularLocation>
</comment>
<keyword evidence="10" id="KW-1185">Reference proteome</keyword>
<feature type="transmembrane region" description="Helical" evidence="7">
    <location>
        <begin position="420"/>
        <end position="442"/>
    </location>
</feature>
<feature type="domain" description="ABC transmembrane type-1" evidence="8">
    <location>
        <begin position="294"/>
        <end position="499"/>
    </location>
</feature>
<dbReference type="STRING" id="261392.SAMN02745149_01678"/>
<sequence>MVEPKIKKWSYFTAFILPCLVLYLLFFITPFFRGIGISLTNWDGLTQKVPMTLGKEEFELKILSRIEKQSDADYVMSVYYLDENDNSYHRRAINGMKKYRLERIIRKTKYEPDAYRFVGLENYKKIFTGKSGGNFYPHTTKLQKYNKSSDLPGSIPRRTFEKEIARRLPKDSEDSALIKKAYSYSEASDSYRLSKEYDEFEITTPLWELAEVLVTKTVSESDIDSFVRNLKVIALGQDTYSIRKAAVDFIHLHSISDGSRDTVLSVADGMLEAGKLKIALSDNWVVKQRNMGVVGFTLFFAFFSVIGINVVAFALALALDTGLHGQKILRTVFFLPNVLSMIIVALIWNMLFVQLLPALTGVEKWISDPNKTPWLLVVVAVWQGAGYYMIVYLAGLQNIPTEIIEAAKIDGATGWQRFRFITLPMMIPALTISLFLTIANALKSFDLMYAMVGPTGYATGTVPLVYDIYFQAYSMKESGMATAKAMVLFLAIVLVTGIQLFLMKRKEVEA</sequence>
<keyword evidence="9" id="KW-0762">Sugar transport</keyword>
<dbReference type="GO" id="GO:0055085">
    <property type="term" value="P:transmembrane transport"/>
    <property type="evidence" value="ECO:0007669"/>
    <property type="project" value="InterPro"/>
</dbReference>
<reference evidence="9 10" key="1">
    <citation type="submission" date="2017-02" db="EMBL/GenBank/DDBJ databases">
        <authorList>
            <person name="Peterson S.W."/>
        </authorList>
    </citation>
    <scope>NUCLEOTIDE SEQUENCE [LARGE SCALE GENOMIC DNA]</scope>
    <source>
        <strain evidence="9 10">ATCC BAA-908</strain>
    </source>
</reference>
<comment type="similarity">
    <text evidence="7">Belongs to the binding-protein-dependent transport system permease family.</text>
</comment>
<dbReference type="SUPFAM" id="SSF161098">
    <property type="entry name" value="MetI-like"/>
    <property type="match status" value="1"/>
</dbReference>
<feature type="transmembrane region" description="Helical" evidence="7">
    <location>
        <begin position="481"/>
        <end position="502"/>
    </location>
</feature>
<dbReference type="Proteomes" id="UP000190423">
    <property type="component" value="Unassembled WGS sequence"/>
</dbReference>
<dbReference type="PROSITE" id="PS50928">
    <property type="entry name" value="ABC_TM1"/>
    <property type="match status" value="1"/>
</dbReference>
<feature type="transmembrane region" description="Helical" evidence="7">
    <location>
        <begin position="12"/>
        <end position="32"/>
    </location>
</feature>
<dbReference type="InterPro" id="IPR051393">
    <property type="entry name" value="ABC_transporter_permease"/>
</dbReference>
<evidence type="ECO:0000256" key="6">
    <source>
        <dbReference type="ARBA" id="ARBA00023136"/>
    </source>
</evidence>
<dbReference type="Gene3D" id="1.10.3720.10">
    <property type="entry name" value="MetI-like"/>
    <property type="match status" value="2"/>
</dbReference>
<keyword evidence="2 7" id="KW-0813">Transport</keyword>
<accession>A0A1T4LQ30</accession>
<organism evidence="9 10">
    <name type="scientific">Treponema porcinum</name>
    <dbReference type="NCBI Taxonomy" id="261392"/>
    <lineage>
        <taxon>Bacteria</taxon>
        <taxon>Pseudomonadati</taxon>
        <taxon>Spirochaetota</taxon>
        <taxon>Spirochaetia</taxon>
        <taxon>Spirochaetales</taxon>
        <taxon>Treponemataceae</taxon>
        <taxon>Treponema</taxon>
    </lineage>
</organism>
<feature type="transmembrane region" description="Helical" evidence="7">
    <location>
        <begin position="373"/>
        <end position="399"/>
    </location>
</feature>
<dbReference type="AlphaFoldDB" id="A0A1T4LQ30"/>